<keyword evidence="6" id="KW-0418">Kinase</keyword>
<dbReference type="Pfam" id="PF03781">
    <property type="entry name" value="FGE-sulfatase"/>
    <property type="match status" value="1"/>
</dbReference>
<accession>G2E1W1</accession>
<dbReference type="PROSITE" id="PS00107">
    <property type="entry name" value="PROTEIN_KINASE_ATP"/>
    <property type="match status" value="1"/>
</dbReference>
<comment type="caution">
    <text evidence="6">The sequence shown here is derived from an EMBL/GenBank/DDBJ whole genome shotgun (WGS) entry which is preliminary data.</text>
</comment>
<dbReference type="GO" id="GO:0120147">
    <property type="term" value="F:formylglycine-generating oxidase activity"/>
    <property type="evidence" value="ECO:0007669"/>
    <property type="project" value="TreeGrafter"/>
</dbReference>
<dbReference type="Gene3D" id="1.25.40.10">
    <property type="entry name" value="Tetratricopeptide repeat domain"/>
    <property type="match status" value="1"/>
</dbReference>
<keyword evidence="6" id="KW-0808">Transferase</keyword>
<dbReference type="InterPro" id="IPR011009">
    <property type="entry name" value="Kinase-like_dom_sf"/>
</dbReference>
<evidence type="ECO:0000256" key="3">
    <source>
        <dbReference type="PROSITE-ProRule" id="PRU10141"/>
    </source>
</evidence>
<keyword evidence="1 3" id="KW-0547">Nucleotide-binding</keyword>
<keyword evidence="6" id="KW-0723">Serine/threonine-protein kinase</keyword>
<feature type="domain" description="Protein kinase" evidence="5">
    <location>
        <begin position="6"/>
        <end position="261"/>
    </location>
</feature>
<dbReference type="PROSITE" id="PS50011">
    <property type="entry name" value="PROTEIN_KINASE_DOM"/>
    <property type="match status" value="1"/>
</dbReference>
<keyword evidence="4" id="KW-0812">Transmembrane</keyword>
<evidence type="ECO:0000313" key="6">
    <source>
        <dbReference type="EMBL" id="EGV31169.1"/>
    </source>
</evidence>
<dbReference type="GO" id="GO:0004715">
    <property type="term" value="F:non-membrane spanning protein tyrosine kinase activity"/>
    <property type="evidence" value="ECO:0007669"/>
    <property type="project" value="UniProtKB-EC"/>
</dbReference>
<dbReference type="PROSITE" id="PS00108">
    <property type="entry name" value="PROTEIN_KINASE_ST"/>
    <property type="match status" value="1"/>
</dbReference>
<dbReference type="STRING" id="765913.ThidrDRAFT_2274"/>
<name>G2E1W1_9GAMM</name>
<keyword evidence="2 3" id="KW-0067">ATP-binding</keyword>
<dbReference type="PATRIC" id="fig|765913.3.peg.2315"/>
<dbReference type="eggNOG" id="COG2909">
    <property type="taxonomic scope" value="Bacteria"/>
</dbReference>
<dbReference type="GO" id="GO:0004674">
    <property type="term" value="F:protein serine/threonine kinase activity"/>
    <property type="evidence" value="ECO:0007669"/>
    <property type="project" value="UniProtKB-KW"/>
</dbReference>
<dbReference type="EC" id="2.7.10.2" evidence="6"/>
<evidence type="ECO:0000256" key="1">
    <source>
        <dbReference type="ARBA" id="ARBA00022741"/>
    </source>
</evidence>
<organism evidence="6 7">
    <name type="scientific">Thiorhodococcus drewsii AZ1</name>
    <dbReference type="NCBI Taxonomy" id="765913"/>
    <lineage>
        <taxon>Bacteria</taxon>
        <taxon>Pseudomonadati</taxon>
        <taxon>Pseudomonadota</taxon>
        <taxon>Gammaproteobacteria</taxon>
        <taxon>Chromatiales</taxon>
        <taxon>Chromatiaceae</taxon>
        <taxon>Thiorhodococcus</taxon>
    </lineage>
</organism>
<dbReference type="eggNOG" id="COG1262">
    <property type="taxonomic scope" value="Bacteria"/>
</dbReference>
<evidence type="ECO:0000256" key="2">
    <source>
        <dbReference type="ARBA" id="ARBA00022840"/>
    </source>
</evidence>
<evidence type="ECO:0000256" key="4">
    <source>
        <dbReference type="SAM" id="Phobius"/>
    </source>
</evidence>
<dbReference type="Gene3D" id="3.90.1580.10">
    <property type="entry name" value="paralog of FGE (formylglycine-generating enzyme)"/>
    <property type="match status" value="1"/>
</dbReference>
<dbReference type="Pfam" id="PF00069">
    <property type="entry name" value="Pkinase"/>
    <property type="match status" value="1"/>
</dbReference>
<dbReference type="PANTHER" id="PTHR23150">
    <property type="entry name" value="SULFATASE MODIFYING FACTOR 1, 2"/>
    <property type="match status" value="1"/>
</dbReference>
<dbReference type="AlphaFoldDB" id="G2E1W1"/>
<dbReference type="OrthoDB" id="9801841at2"/>
<protein>
    <submittedName>
        <fullName evidence="6">Serine/threonine protein kinase</fullName>
        <ecNumber evidence="6">2.7.10.2</ecNumber>
    </submittedName>
</protein>
<dbReference type="InterPro" id="IPR051043">
    <property type="entry name" value="Sulfatase_Mod_Factor_Kinase"/>
</dbReference>
<dbReference type="Gene3D" id="3.30.200.20">
    <property type="entry name" value="Phosphorylase Kinase, domain 1"/>
    <property type="match status" value="1"/>
</dbReference>
<dbReference type="GO" id="GO:0005524">
    <property type="term" value="F:ATP binding"/>
    <property type="evidence" value="ECO:0007669"/>
    <property type="project" value="UniProtKB-UniRule"/>
</dbReference>
<dbReference type="InterPro" id="IPR016187">
    <property type="entry name" value="CTDL_fold"/>
</dbReference>
<proteinExistence type="predicted"/>
<dbReference type="SUPFAM" id="SSF56436">
    <property type="entry name" value="C-type lectin-like"/>
    <property type="match status" value="1"/>
</dbReference>
<sequence length="1056" mass="117431">MKISGYTIARELGSGGMATVYLARQDRLTRDVALKVMKPIAVAGDDFTSRFVKEGQIIAQLQHPQIVTIYDFDSSDGYHYFSMEYLPGGTLADEIHKGLSVTRAIGITKKIAEALAIAHARGVIHRDVKPQNILFRSDGTPVLTDFGIARAASRGGDSMQLTSYGMVIGSPRYMSPEQSTGQPLDVRSDLYSLGVVFYEMLTNHLPYEADDVVSLAMKHCSDPIPRLPANLARYQPILDRLIAKKPDDRFSTAGQLIRALEMPENGSGTHGVDADATLIVPRKDRPSIQPLPPPPPAKMSGRGARVWILLVLMALIAVAATYVGMQVIGDRPNLKIAERLPPAEPNRPETAERYETLALEHLAKREFDQGLEILKLGLSITPDDPRLNTLKTLFLDLIAARTHLDKARELQRENLLEEGLRETEAGLRRVPDQPELMALRPELASHIDDIHRRKADSLHDQALANLDAGRTEQAKSQIEEGLGLSPNHPGLRRLAQRIEATEAPKDAVPDSIQRAKALLASGAPARSLELITRLLQATPQDPQLLDLRTTANRQLEQQRAKSTEELLRQAEQLKTQGAYPESLTKIGQGLELAPNDARLKTLRDAVLALQDQEHQRKANQLLVQARQAFNQDHRDEALRLIREGLAIAPGHAELIELEDHITKNRPSRVAGAASELLADCDKQLTAGPSLEGMSAETLDCYAKIARAHPDDRQVSDRIGDIAASLAEQTRGQLDQFALDAAEQTLGRLHAISPSHPQLAELTESLEKRRALAPDMIRIAGGCFQMGSPTSEEGREDDEHLHRVCVEDFDLGRFEVGMKEFERFVQATGYRTDTERRVGGTSGCFTLDQENKTNPWSYQDWANWRKPNKYQPAKDRDPVSCVSWNDAQAYLKWLSQETGGNFRLPTEAEWEYAARAETSTARYWGNEIDARACRFANTADSGHAWADGFPCNDQEDWVAEVGSFEPNPWGLNDMLGNLWEWTCSQYDANYEGSEKVCAPDTSDAPRIMRGGAWNSAPALVRAAYRNRNFPEARYSFVGFRPVLDHTKTEPLRTQVRH</sequence>
<dbReference type="CDD" id="cd14014">
    <property type="entry name" value="STKc_PknB_like"/>
    <property type="match status" value="1"/>
</dbReference>
<feature type="binding site" evidence="3">
    <location>
        <position position="35"/>
    </location>
    <ligand>
        <name>ATP</name>
        <dbReference type="ChEBI" id="CHEBI:30616"/>
    </ligand>
</feature>
<evidence type="ECO:0000259" key="5">
    <source>
        <dbReference type="PROSITE" id="PS50011"/>
    </source>
</evidence>
<dbReference type="eggNOG" id="COG0515">
    <property type="taxonomic scope" value="Bacteria"/>
</dbReference>
<dbReference type="Gene3D" id="1.10.510.10">
    <property type="entry name" value="Transferase(Phosphotransferase) domain 1"/>
    <property type="match status" value="1"/>
</dbReference>
<dbReference type="InterPro" id="IPR008271">
    <property type="entry name" value="Ser/Thr_kinase_AS"/>
</dbReference>
<dbReference type="InterPro" id="IPR017441">
    <property type="entry name" value="Protein_kinase_ATP_BS"/>
</dbReference>
<dbReference type="SMART" id="SM00220">
    <property type="entry name" value="S_TKc"/>
    <property type="match status" value="1"/>
</dbReference>
<dbReference type="Proteomes" id="UP000004200">
    <property type="component" value="Unassembled WGS sequence"/>
</dbReference>
<dbReference type="InterPro" id="IPR000719">
    <property type="entry name" value="Prot_kinase_dom"/>
</dbReference>
<reference evidence="6 7" key="1">
    <citation type="submission" date="2011-06" db="EMBL/GenBank/DDBJ databases">
        <title>The draft genome of Thiorhodococcus drewsii AZ1.</title>
        <authorList>
            <consortium name="US DOE Joint Genome Institute (JGI-PGF)"/>
            <person name="Lucas S."/>
            <person name="Han J."/>
            <person name="Lapidus A."/>
            <person name="Cheng J.-F."/>
            <person name="Goodwin L."/>
            <person name="Pitluck S."/>
            <person name="Peters L."/>
            <person name="Land M.L."/>
            <person name="Hauser L."/>
            <person name="Vogl K."/>
            <person name="Liu Z."/>
            <person name="Imhoff J."/>
            <person name="Thiel V."/>
            <person name="Frigaard N.-U."/>
            <person name="Bryant D.A."/>
            <person name="Woyke T.J."/>
        </authorList>
    </citation>
    <scope>NUCLEOTIDE SEQUENCE [LARGE SCALE GENOMIC DNA]</scope>
    <source>
        <strain evidence="6 7">AZ1</strain>
    </source>
</reference>
<dbReference type="RefSeq" id="WP_007040987.1">
    <property type="nucleotide sequence ID" value="NZ_AFWT01000014.1"/>
</dbReference>
<dbReference type="EMBL" id="AFWT01000014">
    <property type="protein sequence ID" value="EGV31169.1"/>
    <property type="molecule type" value="Genomic_DNA"/>
</dbReference>
<evidence type="ECO:0000313" key="7">
    <source>
        <dbReference type="Proteomes" id="UP000004200"/>
    </source>
</evidence>
<dbReference type="InterPro" id="IPR042095">
    <property type="entry name" value="SUMF_sf"/>
</dbReference>
<keyword evidence="4" id="KW-1133">Transmembrane helix</keyword>
<dbReference type="SUPFAM" id="SSF56112">
    <property type="entry name" value="Protein kinase-like (PK-like)"/>
    <property type="match status" value="1"/>
</dbReference>
<dbReference type="InterPro" id="IPR005532">
    <property type="entry name" value="SUMF_dom"/>
</dbReference>
<keyword evidence="7" id="KW-1185">Reference proteome</keyword>
<dbReference type="PANTHER" id="PTHR23150:SF19">
    <property type="entry name" value="FORMYLGLYCINE-GENERATING ENZYME"/>
    <property type="match status" value="1"/>
</dbReference>
<keyword evidence="4" id="KW-0472">Membrane</keyword>
<dbReference type="InterPro" id="IPR019734">
    <property type="entry name" value="TPR_rpt"/>
</dbReference>
<feature type="transmembrane region" description="Helical" evidence="4">
    <location>
        <begin position="306"/>
        <end position="325"/>
    </location>
</feature>
<gene>
    <name evidence="6" type="ORF">ThidrDRAFT_2274</name>
</gene>
<dbReference type="SUPFAM" id="SSF48452">
    <property type="entry name" value="TPR-like"/>
    <property type="match status" value="1"/>
</dbReference>
<dbReference type="SMART" id="SM00028">
    <property type="entry name" value="TPR"/>
    <property type="match status" value="4"/>
</dbReference>
<dbReference type="InterPro" id="IPR011990">
    <property type="entry name" value="TPR-like_helical_dom_sf"/>
</dbReference>